<dbReference type="RefSeq" id="WP_005930871.1">
    <property type="nucleotide sequence ID" value="NZ_CP022479.1"/>
</dbReference>
<dbReference type="Proteomes" id="UP000004619">
    <property type="component" value="Unassembled WGS sequence"/>
</dbReference>
<organism evidence="1 2">
    <name type="scientific">Faecalibacterium duncaniae (strain DSM 17677 / JCM 31915 / A2-165)</name>
    <name type="common">Faecalibacterium prausnitzii</name>
    <dbReference type="NCBI Taxonomy" id="411483"/>
    <lineage>
        <taxon>Bacteria</taxon>
        <taxon>Bacillati</taxon>
        <taxon>Bacillota</taxon>
        <taxon>Clostridia</taxon>
        <taxon>Eubacteriales</taxon>
        <taxon>Oscillospiraceae</taxon>
        <taxon>Faecalibacterium</taxon>
    </lineage>
</organism>
<proteinExistence type="predicted"/>
<name>C7H3P1_FAED2</name>
<dbReference type="AlphaFoldDB" id="C7H3P1"/>
<dbReference type="GeneID" id="90661712"/>
<sequence>MEQLSARLLLTAAILLLIAGGFSPFSKDGSIPAFSGRVRLDA</sequence>
<dbReference type="EMBL" id="ACOP02000021">
    <property type="protein sequence ID" value="EEU97475.1"/>
    <property type="molecule type" value="Genomic_DNA"/>
</dbReference>
<comment type="caution">
    <text evidence="1">The sequence shown here is derived from an EMBL/GenBank/DDBJ whole genome shotgun (WGS) entry which is preliminary data.</text>
</comment>
<dbReference type="HOGENOM" id="CLU_3251791_0_0_9"/>
<keyword evidence="2" id="KW-1185">Reference proteome</keyword>
<evidence type="ECO:0000313" key="2">
    <source>
        <dbReference type="Proteomes" id="UP000004619"/>
    </source>
</evidence>
<dbReference type="STRING" id="411483.FAEPRAA2165_00901"/>
<protein>
    <submittedName>
        <fullName evidence="1">Uncharacterized protein</fullName>
    </submittedName>
</protein>
<evidence type="ECO:0000313" key="1">
    <source>
        <dbReference type="EMBL" id="EEU97475.1"/>
    </source>
</evidence>
<gene>
    <name evidence="1" type="ORF">FAEPRAA2165_00901</name>
</gene>
<reference evidence="1" key="1">
    <citation type="submission" date="2009-08" db="EMBL/GenBank/DDBJ databases">
        <authorList>
            <person name="Weinstock G."/>
            <person name="Sodergren E."/>
            <person name="Clifton S."/>
            <person name="Fulton L."/>
            <person name="Fulton B."/>
            <person name="Courtney L."/>
            <person name="Fronick C."/>
            <person name="Harrison M."/>
            <person name="Strong C."/>
            <person name="Farmer C."/>
            <person name="Delahaunty K."/>
            <person name="Markovic C."/>
            <person name="Hall O."/>
            <person name="Minx P."/>
            <person name="Tomlinson C."/>
            <person name="Mitreva M."/>
            <person name="Nelson J."/>
            <person name="Hou S."/>
            <person name="Wollam A."/>
            <person name="Pepin K.H."/>
            <person name="Johnson M."/>
            <person name="Bhonagiri V."/>
            <person name="Nash W.E."/>
            <person name="Warren W."/>
            <person name="Chinwalla A."/>
            <person name="Mardis E.R."/>
            <person name="Wilson R.K."/>
        </authorList>
    </citation>
    <scope>NUCLEOTIDE SEQUENCE [LARGE SCALE GENOMIC DNA]</scope>
    <source>
        <strain evidence="1">A2-165</strain>
    </source>
</reference>
<accession>C7H3P1</accession>